<accession>A0AAP2YVN8</accession>
<evidence type="ECO:0000313" key="3">
    <source>
        <dbReference type="Proteomes" id="UP001320972"/>
    </source>
</evidence>
<dbReference type="RefSeq" id="WP_338002026.1">
    <property type="nucleotide sequence ID" value="NZ_JAOPKA010000001.1"/>
</dbReference>
<proteinExistence type="predicted"/>
<dbReference type="Proteomes" id="UP001320972">
    <property type="component" value="Unassembled WGS sequence"/>
</dbReference>
<dbReference type="EMBL" id="JAOPKB010000001">
    <property type="protein sequence ID" value="MCU4971693.1"/>
    <property type="molecule type" value="Genomic_DNA"/>
</dbReference>
<name>A0AAP2YVN8_9EURY</name>
<organism evidence="1 4">
    <name type="scientific">Natronoglomus mannanivorans</name>
    <dbReference type="NCBI Taxonomy" id="2979990"/>
    <lineage>
        <taxon>Archaea</taxon>
        <taxon>Methanobacteriati</taxon>
        <taxon>Methanobacteriota</taxon>
        <taxon>Stenosarchaea group</taxon>
        <taxon>Halobacteria</taxon>
        <taxon>Halobacteriales</taxon>
        <taxon>Natrialbaceae</taxon>
        <taxon>Natronoglomus</taxon>
    </lineage>
</organism>
<evidence type="ECO:0000313" key="4">
    <source>
        <dbReference type="Proteomes" id="UP001321018"/>
    </source>
</evidence>
<evidence type="ECO:0008006" key="5">
    <source>
        <dbReference type="Google" id="ProtNLM"/>
    </source>
</evidence>
<reference evidence="1 3" key="1">
    <citation type="submission" date="2022-09" db="EMBL/GenBank/DDBJ databases">
        <title>Enrichment on poylsaccharides allowed isolation of novel metabolic and taxonomic groups of Haloarchaea.</title>
        <authorList>
            <person name="Sorokin D.Y."/>
            <person name="Elcheninov A.G."/>
            <person name="Khizhniak T.V."/>
            <person name="Kolganova T.V."/>
            <person name="Kublanov I.V."/>
        </authorList>
    </citation>
    <scope>NUCLEOTIDE SEQUENCE</scope>
    <source>
        <strain evidence="2 3">AArc-m2/3/4</strain>
        <strain evidence="1">AArc-xg1-1</strain>
    </source>
</reference>
<evidence type="ECO:0000313" key="2">
    <source>
        <dbReference type="EMBL" id="MCU4971693.1"/>
    </source>
</evidence>
<sequence>MTLTHRVQRLFGTEGQDGLYECGSCGRNFEYNRQLCPDCGCYRIERTTYDDLVAVE</sequence>
<dbReference type="AlphaFoldDB" id="A0AAP2YVN8"/>
<evidence type="ECO:0000313" key="1">
    <source>
        <dbReference type="EMBL" id="MCU4740176.1"/>
    </source>
</evidence>
<dbReference type="EMBL" id="JAOPKA010000001">
    <property type="protein sequence ID" value="MCU4740176.1"/>
    <property type="molecule type" value="Genomic_DNA"/>
</dbReference>
<comment type="caution">
    <text evidence="1">The sequence shown here is derived from an EMBL/GenBank/DDBJ whole genome shotgun (WGS) entry which is preliminary data.</text>
</comment>
<gene>
    <name evidence="2" type="ORF">OB955_02945</name>
    <name evidence="1" type="ORF">OB960_02010</name>
</gene>
<dbReference type="Proteomes" id="UP001321018">
    <property type="component" value="Unassembled WGS sequence"/>
</dbReference>
<protein>
    <recommendedName>
        <fullName evidence="5">DUF35 domain-containing protein</fullName>
    </recommendedName>
</protein>
<keyword evidence="3" id="KW-1185">Reference proteome</keyword>